<reference evidence="10" key="1">
    <citation type="journal article" date="2020" name="mSystems">
        <title>Genome- and Community-Level Interaction Insights into Carbon Utilization and Element Cycling Functions of Hydrothermarchaeota in Hydrothermal Sediment.</title>
        <authorList>
            <person name="Zhou Z."/>
            <person name="Liu Y."/>
            <person name="Xu W."/>
            <person name="Pan J."/>
            <person name="Luo Z.H."/>
            <person name="Li M."/>
        </authorList>
    </citation>
    <scope>NUCLEOTIDE SEQUENCE [LARGE SCALE GENOMIC DNA]</scope>
    <source>
        <strain evidence="10">SpSt-62</strain>
        <strain evidence="9">SpSt-97</strain>
    </source>
</reference>
<dbReference type="GO" id="GO:0003852">
    <property type="term" value="F:2-isopropylmalate synthase activity"/>
    <property type="evidence" value="ECO:0007669"/>
    <property type="project" value="InterPro"/>
</dbReference>
<evidence type="ECO:0000259" key="8">
    <source>
        <dbReference type="PROSITE" id="PS50991"/>
    </source>
</evidence>
<feature type="domain" description="Pyruvate carboxyltransferase" evidence="8">
    <location>
        <begin position="7"/>
        <end position="259"/>
    </location>
</feature>
<comment type="subunit">
    <text evidence="6">Homodimer.</text>
</comment>
<dbReference type="Pfam" id="PF22617">
    <property type="entry name" value="HCS_D2"/>
    <property type="match status" value="1"/>
</dbReference>
<sequence length="494" mass="53630">MTLTTMLKILDTTLRDGEQTPGVSLSVEQKVMIAEALDKLGVDIIEAGTAISSKGEFEAIKRISELGLNAEICSFGRIKFEDIDAAADAGVDSVFIVAPSSDIHISTKFPGKSREDIIQMSVEAIEYAKERGLIVEFGGEDASRADFNFILELYENALDAKADRLTFTDTVGVLIPEKAYEIMKKLKERFKVPIAFHGHDDFGLATANTVFAVKGGADEIHVAMNGLGERAGNAALEEVVMALEFLYGIKTKINKERIYPTSQLVEKLTMVKVPPNKPIVGENAFKHESGIHTSAILRNTLSYEPISPEIIGRKRSIVLGKHAGRASVEAIMKDLGYTATKEQMQEILNRIKDIGDRGKMVTDADVRAIIETVLQIKREKKVKLLDLSIVSGAHIMPTASVKLKINGEEIIEAGVGVGPVDAAINAIKRAISSYADVELVSYTVEAITGGTDALVDVIVQLRRGDKIVTARGARTDIVMASVEAFIEGLNMLMD</sequence>
<comment type="pathway">
    <text evidence="6">Amino-acid biosynthesis; L-isoleucine biosynthesis; 2-oxobutanoate from pyruvate: step 1/3.</text>
</comment>
<evidence type="ECO:0000256" key="6">
    <source>
        <dbReference type="HAMAP-Rule" id="MF_01028"/>
    </source>
</evidence>
<evidence type="ECO:0000256" key="2">
    <source>
        <dbReference type="ARBA" id="ARBA00022605"/>
    </source>
</evidence>
<dbReference type="Gene3D" id="3.20.20.70">
    <property type="entry name" value="Aldolase class I"/>
    <property type="match status" value="1"/>
</dbReference>
<dbReference type="GO" id="GO:0009097">
    <property type="term" value="P:isoleucine biosynthetic process"/>
    <property type="evidence" value="ECO:0007669"/>
    <property type="project" value="UniProtKB-UniRule"/>
</dbReference>
<dbReference type="NCBIfam" id="TIGR02090">
    <property type="entry name" value="LEU1_arch"/>
    <property type="match status" value="1"/>
</dbReference>
<keyword evidence="10" id="KW-0012">Acyltransferase</keyword>
<dbReference type="InterPro" id="IPR024890">
    <property type="entry name" value="Citramalate_synthase_CimA"/>
</dbReference>
<keyword evidence="4 6" id="KW-0808">Transferase</keyword>
<dbReference type="InterPro" id="IPR000891">
    <property type="entry name" value="PYR_CT"/>
</dbReference>
<evidence type="ECO:0000313" key="10">
    <source>
        <dbReference type="EMBL" id="HGU58939.1"/>
    </source>
</evidence>
<dbReference type="GO" id="GO:0043714">
    <property type="term" value="F:(R)-citramalate synthase activity"/>
    <property type="evidence" value="ECO:0007669"/>
    <property type="project" value="UniProtKB-EC"/>
</dbReference>
<dbReference type="UniPathway" id="UPA00047">
    <property type="reaction ID" value="UER00066"/>
</dbReference>
<keyword evidence="5 6" id="KW-0100">Branched-chain amino acid biosynthesis</keyword>
<dbReference type="CDD" id="cd07940">
    <property type="entry name" value="DRE_TIM_IPMS"/>
    <property type="match status" value="1"/>
</dbReference>
<dbReference type="Pfam" id="PF00682">
    <property type="entry name" value="HMGL-like"/>
    <property type="match status" value="1"/>
</dbReference>
<dbReference type="PROSITE" id="PS00816">
    <property type="entry name" value="AIPM_HOMOCIT_SYNTH_2"/>
    <property type="match status" value="1"/>
</dbReference>
<comment type="catalytic activity">
    <reaction evidence="6">
        <text>pyruvate + acetyl-CoA + H2O = (3R)-citramalate + CoA + H(+)</text>
        <dbReference type="Rhea" id="RHEA:19045"/>
        <dbReference type="ChEBI" id="CHEBI:15361"/>
        <dbReference type="ChEBI" id="CHEBI:15377"/>
        <dbReference type="ChEBI" id="CHEBI:15378"/>
        <dbReference type="ChEBI" id="CHEBI:30934"/>
        <dbReference type="ChEBI" id="CHEBI:57287"/>
        <dbReference type="ChEBI" id="CHEBI:57288"/>
        <dbReference type="EC" id="2.3.3.21"/>
    </reaction>
</comment>
<dbReference type="InterPro" id="IPR013709">
    <property type="entry name" value="2-isopropylmalate_synth_dimer"/>
</dbReference>
<keyword evidence="2 6" id="KW-0028">Amino-acid biosynthesis</keyword>
<dbReference type="EMBL" id="DTAK01000012">
    <property type="protein sequence ID" value="HGU58939.1"/>
    <property type="molecule type" value="Genomic_DNA"/>
</dbReference>
<comment type="caution">
    <text evidence="10">The sequence shown here is derived from an EMBL/GenBank/DDBJ whole genome shotgun (WGS) entry which is preliminary data.</text>
</comment>
<dbReference type="FunFam" id="1.10.238.260:FF:000001">
    <property type="entry name" value="2-isopropylmalate synthase"/>
    <property type="match status" value="1"/>
</dbReference>
<dbReference type="EC" id="2.3.3.21" evidence="6"/>
<dbReference type="Gene3D" id="3.30.160.270">
    <property type="match status" value="1"/>
</dbReference>
<dbReference type="NCBIfam" id="NF002085">
    <property type="entry name" value="PRK00915.1-2"/>
    <property type="match status" value="1"/>
</dbReference>
<evidence type="ECO:0000256" key="7">
    <source>
        <dbReference type="RuleBase" id="RU003523"/>
    </source>
</evidence>
<name>A0A7C4WBA6_9EURY</name>
<dbReference type="HAMAP" id="MF_01028">
    <property type="entry name" value="CimA"/>
    <property type="match status" value="1"/>
</dbReference>
<gene>
    <name evidence="6" type="primary">cimA</name>
    <name evidence="10" type="ORF">ENT89_01800</name>
    <name evidence="9" type="ORF">ENX77_06800</name>
</gene>
<dbReference type="PANTHER" id="PTHR42880">
    <property type="entry name" value="HOMOCITRATE SYNTHASE"/>
    <property type="match status" value="1"/>
</dbReference>
<dbReference type="Pfam" id="PF08502">
    <property type="entry name" value="LeuA_dimer"/>
    <property type="match status" value="1"/>
</dbReference>
<dbReference type="SMART" id="SM00917">
    <property type="entry name" value="LeuA_dimer"/>
    <property type="match status" value="1"/>
</dbReference>
<evidence type="ECO:0000256" key="4">
    <source>
        <dbReference type="ARBA" id="ARBA00022679"/>
    </source>
</evidence>
<dbReference type="EMBL" id="DTPI01000032">
    <property type="protein sequence ID" value="HGE66803.1"/>
    <property type="molecule type" value="Genomic_DNA"/>
</dbReference>
<dbReference type="Gene3D" id="1.10.238.260">
    <property type="match status" value="1"/>
</dbReference>
<dbReference type="FunFam" id="3.20.20.70:FF:000010">
    <property type="entry name" value="2-isopropylmalate synthase"/>
    <property type="match status" value="1"/>
</dbReference>
<evidence type="ECO:0000256" key="3">
    <source>
        <dbReference type="ARBA" id="ARBA00022624"/>
    </source>
</evidence>
<dbReference type="SUPFAM" id="SSF51569">
    <property type="entry name" value="Aldolase"/>
    <property type="match status" value="1"/>
</dbReference>
<evidence type="ECO:0000256" key="5">
    <source>
        <dbReference type="ARBA" id="ARBA00023304"/>
    </source>
</evidence>
<protein>
    <recommendedName>
        <fullName evidence="6">Putative (R)-citramalate synthase CimA</fullName>
        <ecNumber evidence="6">2.3.3.21</ecNumber>
    </recommendedName>
</protein>
<dbReference type="SUPFAM" id="SSF110921">
    <property type="entry name" value="2-isopropylmalate synthase LeuA, allosteric (dimerisation) domain"/>
    <property type="match status" value="1"/>
</dbReference>
<dbReference type="AlphaFoldDB" id="A0A7C4WBA6"/>
<dbReference type="InterPro" id="IPR036230">
    <property type="entry name" value="LeuA_allosteric_dom_sf"/>
</dbReference>
<dbReference type="GO" id="GO:0009098">
    <property type="term" value="P:L-leucine biosynthetic process"/>
    <property type="evidence" value="ECO:0007669"/>
    <property type="project" value="InterPro"/>
</dbReference>
<comment type="function">
    <text evidence="6">Catalyzes the condensation of pyruvate and acetyl-coenzyme A to form (R)-citramalate.</text>
</comment>
<dbReference type="InterPro" id="IPR011830">
    <property type="entry name" value="LEU1_arch"/>
</dbReference>
<comment type="similarity">
    <text evidence="1 6 7">Belongs to the alpha-IPM synthase/homocitrate synthase family.</text>
</comment>
<evidence type="ECO:0000256" key="1">
    <source>
        <dbReference type="ARBA" id="ARBA00006154"/>
    </source>
</evidence>
<dbReference type="InterPro" id="IPR054691">
    <property type="entry name" value="LeuA/HCS_post-cat"/>
</dbReference>
<proteinExistence type="inferred from homology"/>
<accession>A0A7C4WBA6</accession>
<organism evidence="10">
    <name type="scientific">Geoglobus ahangari</name>
    <dbReference type="NCBI Taxonomy" id="113653"/>
    <lineage>
        <taxon>Archaea</taxon>
        <taxon>Methanobacteriati</taxon>
        <taxon>Methanobacteriota</taxon>
        <taxon>Archaeoglobi</taxon>
        <taxon>Archaeoglobales</taxon>
        <taxon>Archaeoglobaceae</taxon>
        <taxon>Geoglobus</taxon>
    </lineage>
</organism>
<dbReference type="PROSITE" id="PS00815">
    <property type="entry name" value="AIPM_HOMOCIT_SYNTH_1"/>
    <property type="match status" value="1"/>
</dbReference>
<keyword evidence="3 6" id="KW-0412">Isoleucine biosynthesis</keyword>
<dbReference type="PANTHER" id="PTHR42880:SF2">
    <property type="entry name" value="(R)-CITRAMALATE SYNTHASE CIMA"/>
    <property type="match status" value="1"/>
</dbReference>
<dbReference type="InterPro" id="IPR013785">
    <property type="entry name" value="Aldolase_TIM"/>
</dbReference>
<evidence type="ECO:0000313" key="9">
    <source>
        <dbReference type="EMBL" id="HGE66803.1"/>
    </source>
</evidence>
<dbReference type="PROSITE" id="PS50991">
    <property type="entry name" value="PYR_CT"/>
    <property type="match status" value="1"/>
</dbReference>
<dbReference type="InterPro" id="IPR002034">
    <property type="entry name" value="AIPM/Hcit_synth_CS"/>
</dbReference>